<dbReference type="SMART" id="SM00020">
    <property type="entry name" value="Tryp_SPc"/>
    <property type="match status" value="1"/>
</dbReference>
<feature type="signal peptide" evidence="7">
    <location>
        <begin position="1"/>
        <end position="16"/>
    </location>
</feature>
<dbReference type="Proteomes" id="UP000322000">
    <property type="component" value="Chromosome 20"/>
</dbReference>
<evidence type="ECO:0000256" key="4">
    <source>
        <dbReference type="ARBA" id="ARBA00022825"/>
    </source>
</evidence>
<dbReference type="PROSITE" id="PS00134">
    <property type="entry name" value="TRYPSIN_HIS"/>
    <property type="match status" value="1"/>
</dbReference>
<keyword evidence="7" id="KW-0732">Signal</keyword>
<sequence length="252" mass="28240">MYHFVIILCFIKMSETASESNNLRIIGGHDITEGEYPFVVILLLKILTFYFRLCTASIITHKFILSAAHCFETAQAKNIFIWRGNFTSEPVRSELVGVRKLIIHPRYFLSRDRGLRTRNDICLLHVEEMSGVDYGRLLAVDHLTMIGLPVKYIGGGTTSKPVGDSLRPLQVGEGAIKPCGKEDGKQIQSICVMPKCSTVEHSPWRGDSGGPLVFEGKIVGVASYTRRYLPRSVFTAVSSYLDWINGELRKVE</sequence>
<evidence type="ECO:0000256" key="1">
    <source>
        <dbReference type="ARBA" id="ARBA00007664"/>
    </source>
</evidence>
<comment type="similarity">
    <text evidence="1">Belongs to the peptidase S1 family.</text>
</comment>
<dbReference type="Gene3D" id="2.40.10.10">
    <property type="entry name" value="Trypsin-like serine proteases"/>
    <property type="match status" value="1"/>
</dbReference>
<dbReference type="GeneID" id="113506640"/>
<dbReference type="InterPro" id="IPR018114">
    <property type="entry name" value="TRYPSIN_HIS"/>
</dbReference>
<dbReference type="Pfam" id="PF00089">
    <property type="entry name" value="Trypsin"/>
    <property type="match status" value="1"/>
</dbReference>
<evidence type="ECO:0000313" key="10">
    <source>
        <dbReference type="RefSeq" id="XP_026745270.1"/>
    </source>
</evidence>
<dbReference type="PROSITE" id="PS00135">
    <property type="entry name" value="TRYPSIN_SER"/>
    <property type="match status" value="1"/>
</dbReference>
<dbReference type="PANTHER" id="PTHR24276">
    <property type="entry name" value="POLYSERASE-RELATED"/>
    <property type="match status" value="1"/>
</dbReference>
<name>A0A7E5WWP6_TRINI</name>
<dbReference type="RefSeq" id="XP_026745270.1">
    <property type="nucleotide sequence ID" value="XM_026889469.1"/>
</dbReference>
<dbReference type="PANTHER" id="PTHR24276:SF98">
    <property type="entry name" value="FI18310P1-RELATED"/>
    <property type="match status" value="1"/>
</dbReference>
<feature type="domain" description="Peptidase S1" evidence="8">
    <location>
        <begin position="25"/>
        <end position="249"/>
    </location>
</feature>
<reference evidence="10" key="1">
    <citation type="submission" date="2025-08" db="UniProtKB">
        <authorList>
            <consortium name="RefSeq"/>
        </authorList>
    </citation>
    <scope>IDENTIFICATION</scope>
</reference>
<dbReference type="InParanoid" id="A0A7E5WWP6"/>
<evidence type="ECO:0000259" key="8">
    <source>
        <dbReference type="PROSITE" id="PS50240"/>
    </source>
</evidence>
<keyword evidence="5" id="KW-1015">Disulfide bond</keyword>
<dbReference type="InterPro" id="IPR033116">
    <property type="entry name" value="TRYPSIN_SER"/>
</dbReference>
<evidence type="ECO:0000256" key="2">
    <source>
        <dbReference type="ARBA" id="ARBA00022670"/>
    </source>
</evidence>
<dbReference type="InterPro" id="IPR050430">
    <property type="entry name" value="Peptidase_S1"/>
</dbReference>
<dbReference type="AlphaFoldDB" id="A0A7E5WWP6"/>
<evidence type="ECO:0000256" key="3">
    <source>
        <dbReference type="ARBA" id="ARBA00022801"/>
    </source>
</evidence>
<keyword evidence="3 6" id="KW-0378">Hydrolase</keyword>
<accession>A0A7E5WWP6</accession>
<dbReference type="SUPFAM" id="SSF50494">
    <property type="entry name" value="Trypsin-like serine proteases"/>
    <property type="match status" value="1"/>
</dbReference>
<dbReference type="KEGG" id="tnl:113506640"/>
<keyword evidence="2 6" id="KW-0645">Protease</keyword>
<keyword evidence="9" id="KW-1185">Reference proteome</keyword>
<proteinExistence type="inferred from homology"/>
<dbReference type="GO" id="GO:0006508">
    <property type="term" value="P:proteolysis"/>
    <property type="evidence" value="ECO:0007669"/>
    <property type="project" value="UniProtKB-KW"/>
</dbReference>
<dbReference type="OrthoDB" id="10061449at2759"/>
<dbReference type="InterPro" id="IPR001314">
    <property type="entry name" value="Peptidase_S1A"/>
</dbReference>
<dbReference type="PRINTS" id="PR00722">
    <property type="entry name" value="CHYMOTRYPSIN"/>
</dbReference>
<evidence type="ECO:0000256" key="6">
    <source>
        <dbReference type="RuleBase" id="RU363034"/>
    </source>
</evidence>
<dbReference type="InterPro" id="IPR043504">
    <property type="entry name" value="Peptidase_S1_PA_chymotrypsin"/>
</dbReference>
<dbReference type="InterPro" id="IPR009003">
    <property type="entry name" value="Peptidase_S1_PA"/>
</dbReference>
<evidence type="ECO:0000313" key="9">
    <source>
        <dbReference type="Proteomes" id="UP000322000"/>
    </source>
</evidence>
<evidence type="ECO:0000256" key="5">
    <source>
        <dbReference type="ARBA" id="ARBA00023157"/>
    </source>
</evidence>
<dbReference type="PROSITE" id="PS50240">
    <property type="entry name" value="TRYPSIN_DOM"/>
    <property type="match status" value="1"/>
</dbReference>
<keyword evidence="4 6" id="KW-0720">Serine protease</keyword>
<dbReference type="GO" id="GO:0004252">
    <property type="term" value="F:serine-type endopeptidase activity"/>
    <property type="evidence" value="ECO:0007669"/>
    <property type="project" value="InterPro"/>
</dbReference>
<gene>
    <name evidence="10" type="primary">LOC113506640</name>
</gene>
<protein>
    <submittedName>
        <fullName evidence="10">Chymase-like</fullName>
    </submittedName>
</protein>
<feature type="chain" id="PRO_5028883859" evidence="7">
    <location>
        <begin position="17"/>
        <end position="252"/>
    </location>
</feature>
<dbReference type="InterPro" id="IPR001254">
    <property type="entry name" value="Trypsin_dom"/>
</dbReference>
<organism evidence="9 10">
    <name type="scientific">Trichoplusia ni</name>
    <name type="common">Cabbage looper</name>
    <dbReference type="NCBI Taxonomy" id="7111"/>
    <lineage>
        <taxon>Eukaryota</taxon>
        <taxon>Metazoa</taxon>
        <taxon>Ecdysozoa</taxon>
        <taxon>Arthropoda</taxon>
        <taxon>Hexapoda</taxon>
        <taxon>Insecta</taxon>
        <taxon>Pterygota</taxon>
        <taxon>Neoptera</taxon>
        <taxon>Endopterygota</taxon>
        <taxon>Lepidoptera</taxon>
        <taxon>Glossata</taxon>
        <taxon>Ditrysia</taxon>
        <taxon>Noctuoidea</taxon>
        <taxon>Noctuidae</taxon>
        <taxon>Plusiinae</taxon>
        <taxon>Trichoplusia</taxon>
    </lineage>
</organism>
<evidence type="ECO:0000256" key="7">
    <source>
        <dbReference type="SAM" id="SignalP"/>
    </source>
</evidence>